<dbReference type="Gene3D" id="2.60.120.260">
    <property type="entry name" value="Galactose-binding domain-like"/>
    <property type="match status" value="1"/>
</dbReference>
<dbReference type="Pfam" id="PF00754">
    <property type="entry name" value="F5_F8_type_C"/>
    <property type="match status" value="1"/>
</dbReference>
<reference evidence="6 9" key="2">
    <citation type="submission" date="2022-05" db="EMBL/GenBank/DDBJ databases">
        <title>Genome Sequencing of Bee-Associated Microbes.</title>
        <authorList>
            <person name="Dunlap C."/>
        </authorList>
    </citation>
    <scope>NUCLEOTIDE SEQUENCE [LARGE SCALE GENOMIC DNA]</scope>
    <source>
        <strain evidence="6 9">NRRL B-23120</strain>
    </source>
</reference>
<feature type="domain" description="GH84" evidence="5">
    <location>
        <begin position="161"/>
        <end position="441"/>
    </location>
</feature>
<protein>
    <submittedName>
        <fullName evidence="6">Beta-N-acetylglucosaminidase domain-containing protein</fullName>
    </submittedName>
</protein>
<dbReference type="InterPro" id="IPR017853">
    <property type="entry name" value="GH"/>
</dbReference>
<dbReference type="SUPFAM" id="SSF140657">
    <property type="entry name" value="Hyaluronidase post-catalytic domain-like"/>
    <property type="match status" value="1"/>
</dbReference>
<dbReference type="OrthoDB" id="9760892at2"/>
<dbReference type="GO" id="GO:0015929">
    <property type="term" value="F:hexosaminidase activity"/>
    <property type="evidence" value="ECO:0007669"/>
    <property type="project" value="UniProtKB-ARBA"/>
</dbReference>
<evidence type="ECO:0000256" key="3">
    <source>
        <dbReference type="PROSITE-ProRule" id="PRU01353"/>
    </source>
</evidence>
<evidence type="ECO:0000259" key="4">
    <source>
        <dbReference type="PROSITE" id="PS50022"/>
    </source>
</evidence>
<dbReference type="InterPro" id="IPR008979">
    <property type="entry name" value="Galactose-bd-like_sf"/>
</dbReference>
<dbReference type="EMBL" id="CP026520">
    <property type="protein sequence ID" value="QAV17682.1"/>
    <property type="molecule type" value="Genomic_DNA"/>
</dbReference>
<dbReference type="GO" id="GO:1901135">
    <property type="term" value="P:carbohydrate derivative metabolic process"/>
    <property type="evidence" value="ECO:0007669"/>
    <property type="project" value="UniProtKB-ARBA"/>
</dbReference>
<evidence type="ECO:0000313" key="6">
    <source>
        <dbReference type="EMBL" id="MCY9599068.1"/>
    </source>
</evidence>
<dbReference type="PANTHER" id="PTHR13170">
    <property type="entry name" value="O-GLCNACASE"/>
    <property type="match status" value="1"/>
</dbReference>
<dbReference type="Pfam" id="PF07555">
    <property type="entry name" value="NAGidase"/>
    <property type="match status" value="1"/>
</dbReference>
<dbReference type="InterPro" id="IPR000421">
    <property type="entry name" value="FA58C"/>
</dbReference>
<keyword evidence="1 3" id="KW-0378">Hydrolase</keyword>
<evidence type="ECO:0000313" key="8">
    <source>
        <dbReference type="Proteomes" id="UP000288943"/>
    </source>
</evidence>
<dbReference type="PANTHER" id="PTHR13170:SF16">
    <property type="entry name" value="PROTEIN O-GLCNACASE"/>
    <property type="match status" value="1"/>
</dbReference>
<dbReference type="InterPro" id="IPR049019">
    <property type="entry name" value="NagJ-like_helical"/>
</dbReference>
<dbReference type="KEGG" id="pchi:PC41400_08420"/>
<dbReference type="SUPFAM" id="SSF55545">
    <property type="entry name" value="beta-N-acetylhexosaminidase-like domain"/>
    <property type="match status" value="1"/>
</dbReference>
<dbReference type="InterPro" id="IPR011496">
    <property type="entry name" value="O-GlcNAcase_cat"/>
</dbReference>
<dbReference type="AlphaFoldDB" id="A0A410WTK0"/>
<evidence type="ECO:0000313" key="7">
    <source>
        <dbReference type="EMBL" id="QAV17682.1"/>
    </source>
</evidence>
<evidence type="ECO:0000256" key="1">
    <source>
        <dbReference type="ARBA" id="ARBA00022801"/>
    </source>
</evidence>
<gene>
    <name evidence="6" type="ORF">M5X16_25245</name>
    <name evidence="7" type="ORF">PC41400_08420</name>
</gene>
<dbReference type="RefSeq" id="WP_042229015.1">
    <property type="nucleotide sequence ID" value="NZ_CP026520.1"/>
</dbReference>
<dbReference type="PROSITE" id="PS50022">
    <property type="entry name" value="FA58C_3"/>
    <property type="match status" value="1"/>
</dbReference>
<keyword evidence="9" id="KW-1185">Reference proteome</keyword>
<proteinExistence type="inferred from homology"/>
<dbReference type="Gene3D" id="1.20.58.460">
    <property type="entry name" value="Hyaluronidase post-catalytic domain-like"/>
    <property type="match status" value="1"/>
</dbReference>
<dbReference type="InterPro" id="IPR051822">
    <property type="entry name" value="Glycosyl_Hydrolase_84"/>
</dbReference>
<dbReference type="Gene3D" id="3.30.379.10">
    <property type="entry name" value="Chitobiase/beta-hexosaminidase domain 2-like"/>
    <property type="match status" value="1"/>
</dbReference>
<name>A0A410WTK0_9BACL</name>
<keyword evidence="2 3" id="KW-0326">Glycosidase</keyword>
<dbReference type="GO" id="GO:0005975">
    <property type="term" value="P:carbohydrate metabolic process"/>
    <property type="evidence" value="ECO:0007669"/>
    <property type="project" value="UniProtKB-ARBA"/>
</dbReference>
<organism evidence="7 8">
    <name type="scientific">Paenibacillus chitinolyticus</name>
    <dbReference type="NCBI Taxonomy" id="79263"/>
    <lineage>
        <taxon>Bacteria</taxon>
        <taxon>Bacillati</taxon>
        <taxon>Bacillota</taxon>
        <taxon>Bacilli</taxon>
        <taxon>Bacillales</taxon>
        <taxon>Paenibacillaceae</taxon>
        <taxon>Paenibacillus</taxon>
    </lineage>
</organism>
<dbReference type="GeneID" id="95374833"/>
<dbReference type="SUPFAM" id="SSF51445">
    <property type="entry name" value="(Trans)glycosidases"/>
    <property type="match status" value="1"/>
</dbReference>
<feature type="domain" description="F5/8 type C" evidence="4">
    <location>
        <begin position="752"/>
        <end position="855"/>
    </location>
</feature>
<feature type="active site" description="Proton donor" evidence="3">
    <location>
        <position position="276"/>
    </location>
</feature>
<comment type="similarity">
    <text evidence="3">Belongs to the glycosyl hydrolase 84 family.</text>
</comment>
<dbReference type="Proteomes" id="UP001527202">
    <property type="component" value="Unassembled WGS sequence"/>
</dbReference>
<accession>A0A410WTK0</accession>
<dbReference type="PROSITE" id="PS52009">
    <property type="entry name" value="GH84"/>
    <property type="match status" value="1"/>
</dbReference>
<evidence type="ECO:0000259" key="5">
    <source>
        <dbReference type="PROSITE" id="PS52009"/>
    </source>
</evidence>
<evidence type="ECO:0000256" key="2">
    <source>
        <dbReference type="ARBA" id="ARBA00023295"/>
    </source>
</evidence>
<dbReference type="InterPro" id="IPR029018">
    <property type="entry name" value="Hex-like_dom2"/>
</dbReference>
<dbReference type="Pfam" id="PF02838">
    <property type="entry name" value="Glyco_hydro_20b"/>
    <property type="match status" value="1"/>
</dbReference>
<evidence type="ECO:0000313" key="9">
    <source>
        <dbReference type="Proteomes" id="UP001527202"/>
    </source>
</evidence>
<dbReference type="Gene3D" id="3.20.20.80">
    <property type="entry name" value="Glycosidases"/>
    <property type="match status" value="1"/>
</dbReference>
<reference evidence="7 8" key="1">
    <citation type="submission" date="2018-01" db="EMBL/GenBank/DDBJ databases">
        <title>The whole genome sequencing and assembly of Paenibacillus chitinolyticus KCCM 41400 strain.</title>
        <authorList>
            <person name="Kim J.-Y."/>
            <person name="Park M.-K."/>
            <person name="Lee Y.-J."/>
            <person name="Yi H."/>
            <person name="Bahn Y.-S."/>
            <person name="Kim J.F."/>
            <person name="Lee D.-W."/>
        </authorList>
    </citation>
    <scope>NUCLEOTIDE SEQUENCE [LARGE SCALE GENOMIC DNA]</scope>
    <source>
        <strain evidence="7 8">KCCM 41400</strain>
    </source>
</reference>
<dbReference type="InterPro" id="IPR015882">
    <property type="entry name" value="HEX_bac_N"/>
</dbReference>
<dbReference type="Pfam" id="PF21774">
    <property type="entry name" value="NagJ_C"/>
    <property type="match status" value="1"/>
</dbReference>
<sequence>MTHHLKAPLLTPPPQQVEYAGYTVPLYATTGILAGTGTSPEALLELRGLLIGAGVKRVVPCKDWHSAAKMPLSVYIGKLPADPAVQQEFRSRRSGDPLGIPEEGYTLAARRSKHGGSMIVLAGADHTGTLYAVRTLKQLIRKGPMMANVPAVTIRDFPAFPVRGVVEGFYGGPWSPDDRVNLIAFLGDHKMNTYLYAPKDDPYLRGRWREPYPEGELRHIRRYVDAAEKAGVRFVYALSPGLDICFSSNEEFQKLAAKASQMWTLGVRHFSLLMDDIFQNPNCADDVQKFGGDESPAAAAQAYLLNRFNREFVQAHPGASRLITAPTEYYQDGSSPYRKRFAELVDPGILVCWTGIGIAPAVITSGEAERIHKVFNHDMLLWDNYPVTDYVREKLFLGPLEGRDPELHKHGQFGYLSNPMEHLQASLIALFTAAEYAWKPEAYRPWESWERSLKEFGGSLHKELRILAENHLSSAVHTGESPNLAALLAAFWEDFEKGAPEKAAARLTAYFGSMRRAASRLTQMHNPDFVRETADWLKKIGFYGKAGESAVSLLLAMMRDSGEEADARYSAYATVLAQDTVDIEVSEPRTGSRRIDGENRERGESELIRYTPVYGARTGTNEWGYEVTVVNGRIIREGGNNSVIPADGYVLSLHSGQDREWLKSMTIVGAKVDIRDGRVTISVEKGTYPVPNKKVSADGVMEPFLQRVSSAYEMYVRWRENRGFTDPISTLPAWENNVLKNMTDGRADTYFWSGRAPQSGDYVGVNLGQTAQVRRVRISLGHPDPAAPQAGDLIRSASLEASLNGLSWTKLAEFTEQREIDFTPAAPFRAHFVRLKSSAVQTEWVMVREFDVTAERDQAAN</sequence>
<dbReference type="EMBL" id="JAMDMJ010000039">
    <property type="protein sequence ID" value="MCY9599068.1"/>
    <property type="molecule type" value="Genomic_DNA"/>
</dbReference>
<dbReference type="Proteomes" id="UP000288943">
    <property type="component" value="Chromosome"/>
</dbReference>
<dbReference type="SUPFAM" id="SSF49785">
    <property type="entry name" value="Galactose-binding domain-like"/>
    <property type="match status" value="1"/>
</dbReference>